<evidence type="ECO:0000313" key="4">
    <source>
        <dbReference type="Proteomes" id="UP000427906"/>
    </source>
</evidence>
<name>A0A5K7YQD5_9BACT</name>
<sequence length="99" mass="11542">MSSAMRTPRQQIMDRLRQESMTALELSQALRLPEKDVYRHLAHVQKTIAGRRGKLTVTPSSCRACGYTFTDRRRLTRPGRCPRCRESRIDHPVFRIAPY</sequence>
<dbReference type="AlphaFoldDB" id="A0A5K7YQD5"/>
<keyword evidence="4" id="KW-1185">Reference proteome</keyword>
<feature type="domain" description="PF0610-like winged HTH N-terminal" evidence="1">
    <location>
        <begin position="7"/>
        <end position="54"/>
    </location>
</feature>
<dbReference type="InterPro" id="IPR038767">
    <property type="entry name" value="PF0610-like"/>
</dbReference>
<dbReference type="Pfam" id="PF23470">
    <property type="entry name" value="Zn_ribbon_PF0610"/>
    <property type="match status" value="1"/>
</dbReference>
<organism evidence="3 4">
    <name type="scientific">Desulfosarcina alkanivorans</name>
    <dbReference type="NCBI Taxonomy" id="571177"/>
    <lineage>
        <taxon>Bacteria</taxon>
        <taxon>Pseudomonadati</taxon>
        <taxon>Thermodesulfobacteriota</taxon>
        <taxon>Desulfobacteria</taxon>
        <taxon>Desulfobacterales</taxon>
        <taxon>Desulfosarcinaceae</taxon>
        <taxon>Desulfosarcina</taxon>
    </lineage>
</organism>
<dbReference type="SUPFAM" id="SSF46785">
    <property type="entry name" value="Winged helix' DNA-binding domain"/>
    <property type="match status" value="1"/>
</dbReference>
<dbReference type="KEGG" id="dalk:DSCA_59120"/>
<dbReference type="EMBL" id="AP021874">
    <property type="protein sequence ID" value="BBO71982.1"/>
    <property type="molecule type" value="Genomic_DNA"/>
</dbReference>
<gene>
    <name evidence="3" type="ORF">DSCA_59120</name>
</gene>
<evidence type="ECO:0000259" key="1">
    <source>
        <dbReference type="Pfam" id="PF21476"/>
    </source>
</evidence>
<accession>A0A5K7YQD5</accession>
<proteinExistence type="predicted"/>
<dbReference type="Proteomes" id="UP000427906">
    <property type="component" value="Chromosome"/>
</dbReference>
<dbReference type="PANTHER" id="PTHR40663">
    <property type="match status" value="1"/>
</dbReference>
<reference evidence="3 4" key="1">
    <citation type="submission" date="2019-11" db="EMBL/GenBank/DDBJ databases">
        <title>Comparative genomics of hydrocarbon-degrading Desulfosarcina strains.</title>
        <authorList>
            <person name="Watanabe M."/>
            <person name="Kojima H."/>
            <person name="Fukui M."/>
        </authorList>
    </citation>
    <scope>NUCLEOTIDE SEQUENCE [LARGE SCALE GENOMIC DNA]</scope>
    <source>
        <strain evidence="3 4">PL12</strain>
    </source>
</reference>
<dbReference type="Pfam" id="PF21476">
    <property type="entry name" value="PF0610-like_N"/>
    <property type="match status" value="1"/>
</dbReference>
<dbReference type="InterPro" id="IPR036390">
    <property type="entry name" value="WH_DNA-bd_sf"/>
</dbReference>
<dbReference type="InterPro" id="IPR049159">
    <property type="entry name" value="PF0610-like_wHTH_N"/>
</dbReference>
<evidence type="ECO:0000313" key="3">
    <source>
        <dbReference type="EMBL" id="BBO71982.1"/>
    </source>
</evidence>
<dbReference type="InterPro" id="IPR057022">
    <property type="entry name" value="PF0610-like_Zn_ribbon_C"/>
</dbReference>
<evidence type="ECO:0000259" key="2">
    <source>
        <dbReference type="Pfam" id="PF23470"/>
    </source>
</evidence>
<dbReference type="PANTHER" id="PTHR40663:SF2">
    <property type="entry name" value="TRANSCRIPTIONAL REGULATOR"/>
    <property type="match status" value="1"/>
</dbReference>
<feature type="domain" description="PF0610-like rubredoxin-like zinc beta-ribbon C-terminal" evidence="2">
    <location>
        <begin position="59"/>
        <end position="96"/>
    </location>
</feature>
<protein>
    <submittedName>
        <fullName evidence="3">Transcriptional regulator</fullName>
    </submittedName>
</protein>